<evidence type="ECO:0000313" key="2">
    <source>
        <dbReference type="EMBL" id="TGE19594.1"/>
    </source>
</evidence>
<accession>A0A380FZZ9</accession>
<dbReference type="EMBL" id="SRLS01000001">
    <property type="protein sequence ID" value="TGE19594.1"/>
    <property type="molecule type" value="Genomic_DNA"/>
</dbReference>
<organism evidence="1 3">
    <name type="scientific">Staphylococcus petrasii</name>
    <dbReference type="NCBI Taxonomy" id="1276936"/>
    <lineage>
        <taxon>Bacteria</taxon>
        <taxon>Bacillati</taxon>
        <taxon>Bacillota</taxon>
        <taxon>Bacilli</taxon>
        <taxon>Bacillales</taxon>
        <taxon>Staphylococcaceae</taxon>
        <taxon>Staphylococcus</taxon>
    </lineage>
</organism>
<dbReference type="Proteomes" id="UP000297598">
    <property type="component" value="Unassembled WGS sequence"/>
</dbReference>
<proteinExistence type="predicted"/>
<reference evidence="2 4" key="2">
    <citation type="submission" date="2019-04" db="EMBL/GenBank/DDBJ databases">
        <title>Genomic characterization of Staphylococcus petrasii strains.</title>
        <authorList>
            <person name="Vrbovska V."/>
            <person name="Kovarovic V."/>
            <person name="Maslanova I."/>
            <person name="Indrakova A."/>
            <person name="Petras P."/>
            <person name="Sedo O."/>
            <person name="Svec P."/>
            <person name="Fisarova L."/>
            <person name="Sedlacek I."/>
            <person name="Doskar J."/>
            <person name="Pantucek R."/>
        </authorList>
    </citation>
    <scope>NUCLEOTIDE SEQUENCE [LARGE SCALE GENOMIC DNA]</scope>
    <source>
        <strain evidence="2 4">P5404</strain>
    </source>
</reference>
<keyword evidence="4" id="KW-1185">Reference proteome</keyword>
<evidence type="ECO:0008006" key="5">
    <source>
        <dbReference type="Google" id="ProtNLM"/>
    </source>
</evidence>
<sequence>MNKIKFEKIKEKTLEELETKVNEFLASEEGSQYKLLNASIERVEEQKFPHNEEFLSATLILAHQ</sequence>
<evidence type="ECO:0000313" key="1">
    <source>
        <dbReference type="EMBL" id="SUM44335.1"/>
    </source>
</evidence>
<dbReference type="Proteomes" id="UP000254047">
    <property type="component" value="Unassembled WGS sequence"/>
</dbReference>
<evidence type="ECO:0000313" key="3">
    <source>
        <dbReference type="Proteomes" id="UP000254047"/>
    </source>
</evidence>
<reference evidence="1 3" key="1">
    <citation type="submission" date="2018-06" db="EMBL/GenBank/DDBJ databases">
        <authorList>
            <consortium name="Pathogen Informatics"/>
            <person name="Doyle S."/>
        </authorList>
    </citation>
    <scope>NUCLEOTIDE SEQUENCE [LARGE SCALE GENOMIC DNA]</scope>
    <source>
        <strain evidence="1 3">NCTC13830</strain>
    </source>
</reference>
<dbReference type="AlphaFoldDB" id="A0A380FZZ9"/>
<name>A0A380FZZ9_9STAP</name>
<dbReference type="RefSeq" id="WP_103298765.1">
    <property type="nucleotide sequence ID" value="NZ_JALCXZ010000001.1"/>
</dbReference>
<protein>
    <recommendedName>
        <fullName evidence="5">Phage protein</fullName>
    </recommendedName>
</protein>
<dbReference type="EMBL" id="UHDO01000001">
    <property type="protein sequence ID" value="SUM44335.1"/>
    <property type="molecule type" value="Genomic_DNA"/>
</dbReference>
<gene>
    <name evidence="2" type="ORF">BJR09_01125</name>
    <name evidence="1" type="ORF">NCTC13830_01736</name>
</gene>
<evidence type="ECO:0000313" key="4">
    <source>
        <dbReference type="Proteomes" id="UP000297598"/>
    </source>
</evidence>
<dbReference type="OrthoDB" id="2409814at2"/>